<evidence type="ECO:0000313" key="2">
    <source>
        <dbReference type="EMBL" id="MCL6699535.1"/>
    </source>
</evidence>
<sequence length="257" mass="28514">MLRKLSKGQRRNIAHWAMEFVVVVAGVLLALWLQQKVTDANNRSAALVSEAAIRDELDNNLMILVMQNVVADCRRERLEVIEGMLEGHSPSRVIPGPLFMTAPAVPKHPTVYGFFALDVSDTAWRAAIANGSVNSMEPERYRSIADIYSTFDQVRQALATDREAGNTLQILSYQATLTPELRGQLTKSYFTARSNLGLLTEGISATGVAEQMRSLGWNDRERLDELIGKAKGDMKGFGFTLKPCAKPFVNPFLQQQS</sequence>
<feature type="transmembrane region" description="Helical" evidence="1">
    <location>
        <begin position="12"/>
        <end position="33"/>
    </location>
</feature>
<dbReference type="EMBL" id="JAMGBA010000003">
    <property type="protein sequence ID" value="MCL6699535.1"/>
    <property type="molecule type" value="Genomic_DNA"/>
</dbReference>
<accession>A0ABT0RX13</accession>
<evidence type="ECO:0000313" key="3">
    <source>
        <dbReference type="Proteomes" id="UP001203410"/>
    </source>
</evidence>
<keyword evidence="1" id="KW-0472">Membrane</keyword>
<name>A0ABT0RX13_9SPHN</name>
<keyword evidence="3" id="KW-1185">Reference proteome</keyword>
<proteinExistence type="predicted"/>
<comment type="caution">
    <text evidence="2">The sequence shown here is derived from an EMBL/GenBank/DDBJ whole genome shotgun (WGS) entry which is preliminary data.</text>
</comment>
<dbReference type="RefSeq" id="WP_249904992.1">
    <property type="nucleotide sequence ID" value="NZ_JAMGBA010000003.1"/>
</dbReference>
<protein>
    <submittedName>
        <fullName evidence="2">Uncharacterized protein</fullName>
    </submittedName>
</protein>
<gene>
    <name evidence="2" type="ORF">LZ496_12160</name>
</gene>
<keyword evidence="1" id="KW-1133">Transmembrane helix</keyword>
<evidence type="ECO:0000256" key="1">
    <source>
        <dbReference type="SAM" id="Phobius"/>
    </source>
</evidence>
<keyword evidence="1" id="KW-0812">Transmembrane</keyword>
<reference evidence="2 3" key="1">
    <citation type="submission" date="2022-05" db="EMBL/GenBank/DDBJ databases">
        <authorList>
            <person name="Jo J.-H."/>
            <person name="Im W.-T."/>
        </authorList>
    </citation>
    <scope>NUCLEOTIDE SEQUENCE [LARGE SCALE GENOMIC DNA]</scope>
    <source>
        <strain evidence="2 3">NSE70-1</strain>
    </source>
</reference>
<dbReference type="Proteomes" id="UP001203410">
    <property type="component" value="Unassembled WGS sequence"/>
</dbReference>
<organism evidence="2 3">
    <name type="scientific">Sphingomonas caseinilyticus</name>
    <dbReference type="NCBI Taxonomy" id="2908205"/>
    <lineage>
        <taxon>Bacteria</taxon>
        <taxon>Pseudomonadati</taxon>
        <taxon>Pseudomonadota</taxon>
        <taxon>Alphaproteobacteria</taxon>
        <taxon>Sphingomonadales</taxon>
        <taxon>Sphingomonadaceae</taxon>
        <taxon>Sphingomonas</taxon>
    </lineage>
</organism>